<dbReference type="PANTHER" id="PTHR14499:SF136">
    <property type="entry name" value="GH08630P"/>
    <property type="match status" value="1"/>
</dbReference>
<dbReference type="Gene3D" id="3.30.710.10">
    <property type="entry name" value="Potassium Channel Kv1.1, Chain A"/>
    <property type="match status" value="2"/>
</dbReference>
<dbReference type="Gene3D" id="1.10.150.50">
    <property type="entry name" value="Transcription Factor, Ets-1"/>
    <property type="match status" value="1"/>
</dbReference>
<dbReference type="OrthoDB" id="41971at2759"/>
<dbReference type="InterPro" id="IPR001660">
    <property type="entry name" value="SAM"/>
</dbReference>
<evidence type="ECO:0000256" key="1">
    <source>
        <dbReference type="SAM" id="Coils"/>
    </source>
</evidence>
<dbReference type="InterPro" id="IPR003131">
    <property type="entry name" value="T1-type_BTB"/>
</dbReference>
<accession>K0RR92</accession>
<sequence>MKELDEANKRLKTFHDDHEREYKEEISKLDNAERDLLGRVSKLNEMKDETAKRYGNEDASDDDIVNINAGGTIIDVKRGTLCQLKGTRLEALFSGRWEKKLQKDSSGRIFLDVNPTAFQAIVDYLNELSISAEEDPPQLPRVNEEHQHILDHQLELFGLRSSRHPESTVLNQKSHFDLIHDWLGKGDGDFKLLYRSSKDGSSASTFHSKCGSKGRTLTLIETENGLILGGYSDIQWRDYYDVRHCQSNEAFIFVLSGKDIAVPCKLIGRDGSNIGNYSNWGPNFGFKNNISDLLVTDGNVSLNIGKSYEALPFGVVNNLSGKKLKIKDMEVFQVEKPGDKTDNEAESEKTRNKLLHVKRIDKFTDNINQGINTKWTSLQSVESKVLALEESFKTEEQLVCSLAGGSTKDIILLNVSGTRMTTMRDTLLVIEDSVLARQFDDTKWTDQGSAKRALKEWEPEDVSKWAKGIEGIPESVAESLCKNKITGRELVALNMEGLKMMGIERPGTLCLLLDEISNLKRANQDHVTLIEHSPYCFGLILDYLRLKHLHAQGLAKEPRLPVASDPQLSRYQKVVKYYFPGDSSKLLLG</sequence>
<evidence type="ECO:0000313" key="5">
    <source>
        <dbReference type="Proteomes" id="UP000266841"/>
    </source>
</evidence>
<evidence type="ECO:0000259" key="2">
    <source>
        <dbReference type="PROSITE" id="PS50105"/>
    </source>
</evidence>
<evidence type="ECO:0008006" key="6">
    <source>
        <dbReference type="Google" id="ProtNLM"/>
    </source>
</evidence>
<dbReference type="InterPro" id="IPR011333">
    <property type="entry name" value="SKP1/BTB/POZ_sf"/>
</dbReference>
<dbReference type="PANTHER" id="PTHR14499">
    <property type="entry name" value="POTASSIUM CHANNEL TETRAMERIZATION DOMAIN-CONTAINING"/>
    <property type="match status" value="1"/>
</dbReference>
<comment type="caution">
    <text evidence="4">The sequence shown here is derived from an EMBL/GenBank/DDBJ whole genome shotgun (WGS) entry which is preliminary data.</text>
</comment>
<organism evidence="4 5">
    <name type="scientific">Thalassiosira oceanica</name>
    <name type="common">Marine diatom</name>
    <dbReference type="NCBI Taxonomy" id="159749"/>
    <lineage>
        <taxon>Eukaryota</taxon>
        <taxon>Sar</taxon>
        <taxon>Stramenopiles</taxon>
        <taxon>Ochrophyta</taxon>
        <taxon>Bacillariophyta</taxon>
        <taxon>Coscinodiscophyceae</taxon>
        <taxon>Thalassiosirophycidae</taxon>
        <taxon>Thalassiosirales</taxon>
        <taxon>Thalassiosiraceae</taxon>
        <taxon>Thalassiosira</taxon>
    </lineage>
</organism>
<dbReference type="SUPFAM" id="SSF47769">
    <property type="entry name" value="SAM/Pointed domain"/>
    <property type="match status" value="1"/>
</dbReference>
<dbReference type="SMART" id="SM00454">
    <property type="entry name" value="SAM"/>
    <property type="match status" value="1"/>
</dbReference>
<dbReference type="Pfam" id="PF07647">
    <property type="entry name" value="SAM_2"/>
    <property type="match status" value="1"/>
</dbReference>
<evidence type="ECO:0000259" key="3">
    <source>
        <dbReference type="PROSITE" id="PS51886"/>
    </source>
</evidence>
<dbReference type="PROSITE" id="PS51886">
    <property type="entry name" value="TLDC"/>
    <property type="match status" value="1"/>
</dbReference>
<protein>
    <recommendedName>
        <fullName evidence="6">TLDc domain-containing protein</fullName>
    </recommendedName>
</protein>
<dbReference type="SUPFAM" id="SSF54695">
    <property type="entry name" value="POZ domain"/>
    <property type="match status" value="2"/>
</dbReference>
<dbReference type="EMBL" id="AGNL01033742">
    <property type="protein sequence ID" value="EJK55575.1"/>
    <property type="molecule type" value="Genomic_DNA"/>
</dbReference>
<proteinExistence type="predicted"/>
<evidence type="ECO:0000313" key="4">
    <source>
        <dbReference type="EMBL" id="EJK55575.1"/>
    </source>
</evidence>
<reference evidence="4 5" key="1">
    <citation type="journal article" date="2012" name="Genome Biol.">
        <title>Genome and low-iron response of an oceanic diatom adapted to chronic iron limitation.</title>
        <authorList>
            <person name="Lommer M."/>
            <person name="Specht M."/>
            <person name="Roy A.S."/>
            <person name="Kraemer L."/>
            <person name="Andreson R."/>
            <person name="Gutowska M.A."/>
            <person name="Wolf J."/>
            <person name="Bergner S.V."/>
            <person name="Schilhabel M.B."/>
            <person name="Klostermeier U.C."/>
            <person name="Beiko R.G."/>
            <person name="Rosenstiel P."/>
            <person name="Hippler M."/>
            <person name="Laroche J."/>
        </authorList>
    </citation>
    <scope>NUCLEOTIDE SEQUENCE [LARGE SCALE GENOMIC DNA]</scope>
    <source>
        <strain evidence="4 5">CCMP1005</strain>
    </source>
</reference>
<feature type="coiled-coil region" evidence="1">
    <location>
        <begin position="1"/>
        <end position="35"/>
    </location>
</feature>
<keyword evidence="5" id="KW-1185">Reference proteome</keyword>
<dbReference type="Pfam" id="PF02214">
    <property type="entry name" value="BTB_2"/>
    <property type="match status" value="1"/>
</dbReference>
<dbReference type="InterPro" id="IPR006571">
    <property type="entry name" value="TLDc_dom"/>
</dbReference>
<dbReference type="AlphaFoldDB" id="K0RR92"/>
<dbReference type="InterPro" id="IPR013761">
    <property type="entry name" value="SAM/pointed_sf"/>
</dbReference>
<dbReference type="eggNOG" id="ENOG502S9ZF">
    <property type="taxonomic scope" value="Eukaryota"/>
</dbReference>
<feature type="domain" description="TLDc" evidence="3">
    <location>
        <begin position="168"/>
        <end position="335"/>
    </location>
</feature>
<dbReference type="Proteomes" id="UP000266841">
    <property type="component" value="Unassembled WGS sequence"/>
</dbReference>
<dbReference type="SMART" id="SM00584">
    <property type="entry name" value="TLDc"/>
    <property type="match status" value="1"/>
</dbReference>
<name>K0RR92_THAOC</name>
<keyword evidence="1" id="KW-0175">Coiled coil</keyword>
<gene>
    <name evidence="4" type="ORF">THAOC_24683</name>
</gene>
<feature type="domain" description="SAM" evidence="2">
    <location>
        <begin position="457"/>
        <end position="522"/>
    </location>
</feature>
<dbReference type="PROSITE" id="PS50105">
    <property type="entry name" value="SAM_DOMAIN"/>
    <property type="match status" value="1"/>
</dbReference>
<dbReference type="GO" id="GO:0051260">
    <property type="term" value="P:protein homooligomerization"/>
    <property type="evidence" value="ECO:0007669"/>
    <property type="project" value="InterPro"/>
</dbReference>
<dbReference type="Pfam" id="PF07534">
    <property type="entry name" value="TLD"/>
    <property type="match status" value="1"/>
</dbReference>